<comment type="catalytic activity">
    <reaction evidence="1">
        <text>Random endo-hydrolysis of N-acetyl-beta-D-glucosaminide (1-&gt;4)-beta-linkages in chitin and chitodextrins.</text>
        <dbReference type="EC" id="3.2.1.14"/>
    </reaction>
</comment>
<dbReference type="Gene3D" id="3.20.20.80">
    <property type="entry name" value="Glycosidases"/>
    <property type="match status" value="1"/>
</dbReference>
<feature type="signal peptide" evidence="9">
    <location>
        <begin position="1"/>
        <end position="22"/>
    </location>
</feature>
<evidence type="ECO:0000313" key="12">
    <source>
        <dbReference type="Proteomes" id="UP000294933"/>
    </source>
</evidence>
<dbReference type="VEuPathDB" id="FungiDB:BD410DRAFT_791709"/>
<feature type="domain" description="GH18" evidence="10">
    <location>
        <begin position="46"/>
        <end position="329"/>
    </location>
</feature>
<evidence type="ECO:0000256" key="9">
    <source>
        <dbReference type="SAM" id="SignalP"/>
    </source>
</evidence>
<accession>A0A4Y7PXS3</accession>
<dbReference type="EMBL" id="ML170193">
    <property type="protein sequence ID" value="TDL19818.1"/>
    <property type="molecule type" value="Genomic_DNA"/>
</dbReference>
<dbReference type="PROSITE" id="PS01095">
    <property type="entry name" value="GH18_1"/>
    <property type="match status" value="1"/>
</dbReference>
<dbReference type="InterPro" id="IPR001223">
    <property type="entry name" value="Glyco_hydro18_cat"/>
</dbReference>
<keyword evidence="12" id="KW-1185">Reference proteome</keyword>
<evidence type="ECO:0000256" key="6">
    <source>
        <dbReference type="ARBA" id="ARBA00023326"/>
    </source>
</evidence>
<dbReference type="PROSITE" id="PS51910">
    <property type="entry name" value="GH18_2"/>
    <property type="match status" value="1"/>
</dbReference>
<dbReference type="OrthoDB" id="3012298at2759"/>
<sequence>MLSHSFSLLLCTTLFLLQLVASTPIISISDRHARKREIFARTPSAPHFVVYSDLYSNTPSGLPAVSDLKGFNVLALSFLLRSGPVDMAKAWANMKDADRNALKAQYKAAGIKVVVTAFGDSDTPTTHKADPVKTANDMAAWVHQYHLDGIDIDYEDFDAINAGNGKAEAWLIAFTKQLRVQLPQPTYILTHAPVAPWFSPNKFGGGAYRTVHQNVGSLIDWYNVQFYNQGSGEYTTCNGLLTKSSNNWPKSSLFEIAAFGVPLNKLVIGKPAKPSDAVGGGFGYVSPSALAGCLATAKQKGWIAGVSVWQFPNAAAPWIKSVRSKAFPE</sequence>
<dbReference type="InterPro" id="IPR001579">
    <property type="entry name" value="Glyco_hydro_18_chit_AS"/>
</dbReference>
<keyword evidence="5 7" id="KW-0326">Glycosidase</keyword>
<evidence type="ECO:0000256" key="8">
    <source>
        <dbReference type="RuleBase" id="RU004453"/>
    </source>
</evidence>
<evidence type="ECO:0000256" key="4">
    <source>
        <dbReference type="ARBA" id="ARBA00023277"/>
    </source>
</evidence>
<keyword evidence="9" id="KW-0732">Signal</keyword>
<evidence type="ECO:0000256" key="1">
    <source>
        <dbReference type="ARBA" id="ARBA00000822"/>
    </source>
</evidence>
<dbReference type="AlphaFoldDB" id="A0A4Y7PXS3"/>
<comment type="similarity">
    <text evidence="8">Belongs to the glycosyl hydrolase 18 family.</text>
</comment>
<dbReference type="GO" id="GO:0008843">
    <property type="term" value="F:endochitinase activity"/>
    <property type="evidence" value="ECO:0007669"/>
    <property type="project" value="UniProtKB-EC"/>
</dbReference>
<dbReference type="CDD" id="cd00598">
    <property type="entry name" value="GH18_chitinase-like"/>
    <property type="match status" value="1"/>
</dbReference>
<dbReference type="Pfam" id="PF00704">
    <property type="entry name" value="Glyco_hydro_18"/>
    <property type="match status" value="1"/>
</dbReference>
<keyword evidence="2 7" id="KW-0378">Hydrolase</keyword>
<dbReference type="GO" id="GO:0006032">
    <property type="term" value="P:chitin catabolic process"/>
    <property type="evidence" value="ECO:0007669"/>
    <property type="project" value="UniProtKB-KW"/>
</dbReference>
<keyword evidence="6" id="KW-0624">Polysaccharide degradation</keyword>
<keyword evidence="3" id="KW-0146">Chitin degradation</keyword>
<dbReference type="GO" id="GO:0000272">
    <property type="term" value="P:polysaccharide catabolic process"/>
    <property type="evidence" value="ECO:0007669"/>
    <property type="project" value="UniProtKB-KW"/>
</dbReference>
<organism evidence="11 12">
    <name type="scientific">Rickenella mellea</name>
    <dbReference type="NCBI Taxonomy" id="50990"/>
    <lineage>
        <taxon>Eukaryota</taxon>
        <taxon>Fungi</taxon>
        <taxon>Dikarya</taxon>
        <taxon>Basidiomycota</taxon>
        <taxon>Agaricomycotina</taxon>
        <taxon>Agaricomycetes</taxon>
        <taxon>Hymenochaetales</taxon>
        <taxon>Rickenellaceae</taxon>
        <taxon>Rickenella</taxon>
    </lineage>
</organism>
<evidence type="ECO:0000256" key="2">
    <source>
        <dbReference type="ARBA" id="ARBA00022801"/>
    </source>
</evidence>
<reference evidence="11 12" key="1">
    <citation type="submission" date="2018-06" db="EMBL/GenBank/DDBJ databases">
        <title>A transcriptomic atlas of mushroom development highlights an independent origin of complex multicellularity.</title>
        <authorList>
            <consortium name="DOE Joint Genome Institute"/>
            <person name="Krizsan K."/>
            <person name="Almasi E."/>
            <person name="Merenyi Z."/>
            <person name="Sahu N."/>
            <person name="Viragh M."/>
            <person name="Koszo T."/>
            <person name="Mondo S."/>
            <person name="Kiss B."/>
            <person name="Balint B."/>
            <person name="Kues U."/>
            <person name="Barry K."/>
            <person name="Hegedus J.C."/>
            <person name="Henrissat B."/>
            <person name="Johnson J."/>
            <person name="Lipzen A."/>
            <person name="Ohm R."/>
            <person name="Nagy I."/>
            <person name="Pangilinan J."/>
            <person name="Yan J."/>
            <person name="Xiong Y."/>
            <person name="Grigoriev I.V."/>
            <person name="Hibbett D.S."/>
            <person name="Nagy L.G."/>
        </authorList>
    </citation>
    <scope>NUCLEOTIDE SEQUENCE [LARGE SCALE GENOMIC DNA]</scope>
    <source>
        <strain evidence="11 12">SZMC22713</strain>
    </source>
</reference>
<name>A0A4Y7PXS3_9AGAM</name>
<evidence type="ECO:0000256" key="3">
    <source>
        <dbReference type="ARBA" id="ARBA00023024"/>
    </source>
</evidence>
<evidence type="ECO:0000256" key="7">
    <source>
        <dbReference type="RuleBase" id="RU000489"/>
    </source>
</evidence>
<protein>
    <submittedName>
        <fullName evidence="11">Glycoside hydrolase family 18 protein</fullName>
    </submittedName>
</protein>
<gene>
    <name evidence="11" type="ORF">BD410DRAFT_791709</name>
</gene>
<evidence type="ECO:0000313" key="11">
    <source>
        <dbReference type="EMBL" id="TDL19818.1"/>
    </source>
</evidence>
<dbReference type="InterPro" id="IPR017853">
    <property type="entry name" value="GH"/>
</dbReference>
<evidence type="ECO:0000259" key="10">
    <source>
        <dbReference type="PROSITE" id="PS51910"/>
    </source>
</evidence>
<feature type="chain" id="PRO_5021197684" evidence="9">
    <location>
        <begin position="23"/>
        <end position="329"/>
    </location>
</feature>
<dbReference type="Proteomes" id="UP000294933">
    <property type="component" value="Unassembled WGS sequence"/>
</dbReference>
<keyword evidence="4" id="KW-0119">Carbohydrate metabolism</keyword>
<proteinExistence type="inferred from homology"/>
<dbReference type="SUPFAM" id="SSF51445">
    <property type="entry name" value="(Trans)glycosidases"/>
    <property type="match status" value="1"/>
</dbReference>
<evidence type="ECO:0000256" key="5">
    <source>
        <dbReference type="ARBA" id="ARBA00023295"/>
    </source>
</evidence>